<organism evidence="1 2">
    <name type="scientific">Arachis hypogaea</name>
    <name type="common">Peanut</name>
    <dbReference type="NCBI Taxonomy" id="3818"/>
    <lineage>
        <taxon>Eukaryota</taxon>
        <taxon>Viridiplantae</taxon>
        <taxon>Streptophyta</taxon>
        <taxon>Embryophyta</taxon>
        <taxon>Tracheophyta</taxon>
        <taxon>Spermatophyta</taxon>
        <taxon>Magnoliopsida</taxon>
        <taxon>eudicotyledons</taxon>
        <taxon>Gunneridae</taxon>
        <taxon>Pentapetalae</taxon>
        <taxon>rosids</taxon>
        <taxon>fabids</taxon>
        <taxon>Fabales</taxon>
        <taxon>Fabaceae</taxon>
        <taxon>Papilionoideae</taxon>
        <taxon>50 kb inversion clade</taxon>
        <taxon>dalbergioids sensu lato</taxon>
        <taxon>Dalbergieae</taxon>
        <taxon>Pterocarpus clade</taxon>
        <taxon>Arachis</taxon>
    </lineage>
</organism>
<name>A0A445C084_ARAHY</name>
<dbReference type="Proteomes" id="UP000289738">
    <property type="component" value="Chromosome A08"/>
</dbReference>
<protein>
    <submittedName>
        <fullName evidence="1">Uncharacterized protein</fullName>
    </submittedName>
</protein>
<proteinExistence type="predicted"/>
<accession>A0A445C084</accession>
<keyword evidence="2" id="KW-1185">Reference proteome</keyword>
<dbReference type="AlphaFoldDB" id="A0A445C084"/>
<evidence type="ECO:0000313" key="2">
    <source>
        <dbReference type="Proteomes" id="UP000289738"/>
    </source>
</evidence>
<evidence type="ECO:0000313" key="1">
    <source>
        <dbReference type="EMBL" id="RYR44377.1"/>
    </source>
</evidence>
<comment type="caution">
    <text evidence="1">The sequence shown here is derived from an EMBL/GenBank/DDBJ whole genome shotgun (WGS) entry which is preliminary data.</text>
</comment>
<sequence length="115" mass="12973">MMIHAGGVRNFSDITLTASRPHSLTPPSSHLELLPHSLTSVQPSPCYRRRRNFWKRPSPLTSFPPPIELQATVPPRLVSPSRSHCPAAPALFHRAPVLQRRQLCSIAQPFPRREE</sequence>
<gene>
    <name evidence="1" type="ORF">Ahy_A08g040718</name>
</gene>
<reference evidence="1 2" key="1">
    <citation type="submission" date="2019-01" db="EMBL/GenBank/DDBJ databases">
        <title>Sequencing of cultivated peanut Arachis hypogaea provides insights into genome evolution and oil improvement.</title>
        <authorList>
            <person name="Chen X."/>
        </authorList>
    </citation>
    <scope>NUCLEOTIDE SEQUENCE [LARGE SCALE GENOMIC DNA]</scope>
    <source>
        <strain evidence="2">cv. Fuhuasheng</strain>
        <tissue evidence="1">Leaves</tissue>
    </source>
</reference>
<dbReference type="EMBL" id="SDMP01000008">
    <property type="protein sequence ID" value="RYR44377.1"/>
    <property type="molecule type" value="Genomic_DNA"/>
</dbReference>